<dbReference type="RefSeq" id="WP_250081296.1">
    <property type="nucleotide sequence ID" value="NZ_JAMJPJ010000011.1"/>
</dbReference>
<protein>
    <submittedName>
        <fullName evidence="1">Uncharacterized protein</fullName>
    </submittedName>
</protein>
<gene>
    <name evidence="1" type="ORF">M8006_08825</name>
</gene>
<evidence type="ECO:0000313" key="2">
    <source>
        <dbReference type="Proteomes" id="UP001165308"/>
    </source>
</evidence>
<accession>A0ABT0SRH7</accession>
<name>A0ABT0SRH7_9GAMM</name>
<evidence type="ECO:0000313" key="1">
    <source>
        <dbReference type="EMBL" id="MCL7930080.1"/>
    </source>
</evidence>
<dbReference type="Proteomes" id="UP001165308">
    <property type="component" value="Unassembled WGS sequence"/>
</dbReference>
<organism evidence="1 2">
    <name type="scientific">Halomonas llamarensis</name>
    <dbReference type="NCBI Taxonomy" id="2945104"/>
    <lineage>
        <taxon>Bacteria</taxon>
        <taxon>Pseudomonadati</taxon>
        <taxon>Pseudomonadota</taxon>
        <taxon>Gammaproteobacteria</taxon>
        <taxon>Oceanospirillales</taxon>
        <taxon>Halomonadaceae</taxon>
        <taxon>Halomonas</taxon>
    </lineage>
</organism>
<proteinExistence type="predicted"/>
<sequence length="80" mass="9075">MPEPDDGKVSVEDVSRWTLAGNMNETQVYTVIVNSVHFKRDLRVVSLVKRCGSKVKTALLFSTDMSLEAMTLVTYYKARF</sequence>
<comment type="caution">
    <text evidence="1">The sequence shown here is derived from an EMBL/GenBank/DDBJ whole genome shotgun (WGS) entry which is preliminary data.</text>
</comment>
<reference evidence="1" key="1">
    <citation type="submission" date="2022-05" db="EMBL/GenBank/DDBJ databases">
        <title>Halomonas geminus sp. nov. and Halomonas llamarensis sp. nov. isolated from high-altitude salars of the Atacama Desert.</title>
        <authorList>
            <person name="Hintersatz C."/>
            <person name="Rojas L.A."/>
            <person name="Wei T.-S."/>
            <person name="Kutschke S."/>
            <person name="Lehmann F."/>
            <person name="Jain R."/>
            <person name="Pollmann K."/>
        </authorList>
    </citation>
    <scope>NUCLEOTIDE SEQUENCE</scope>
    <source>
        <strain evidence="1">ATCHA</strain>
    </source>
</reference>
<keyword evidence="2" id="KW-1185">Reference proteome</keyword>
<dbReference type="EMBL" id="JAMJPJ010000011">
    <property type="protein sequence ID" value="MCL7930080.1"/>
    <property type="molecule type" value="Genomic_DNA"/>
</dbReference>